<proteinExistence type="predicted"/>
<organism evidence="1">
    <name type="scientific">Oryza barthii</name>
    <dbReference type="NCBI Taxonomy" id="65489"/>
    <lineage>
        <taxon>Eukaryota</taxon>
        <taxon>Viridiplantae</taxon>
        <taxon>Streptophyta</taxon>
        <taxon>Embryophyta</taxon>
        <taxon>Tracheophyta</taxon>
        <taxon>Spermatophyta</taxon>
        <taxon>Magnoliopsida</taxon>
        <taxon>Liliopsida</taxon>
        <taxon>Poales</taxon>
        <taxon>Poaceae</taxon>
        <taxon>BOP clade</taxon>
        <taxon>Oryzoideae</taxon>
        <taxon>Oryzeae</taxon>
        <taxon>Oryzinae</taxon>
        <taxon>Oryza</taxon>
    </lineage>
</organism>
<protein>
    <submittedName>
        <fullName evidence="1">Uncharacterized protein</fullName>
    </submittedName>
</protein>
<reference evidence="1" key="2">
    <citation type="submission" date="2015-03" db="UniProtKB">
        <authorList>
            <consortium name="EnsemblPlants"/>
        </authorList>
    </citation>
    <scope>IDENTIFICATION</scope>
</reference>
<reference evidence="1" key="1">
    <citation type="journal article" date="2009" name="Rice">
        <title>De Novo Next Generation Sequencing of Plant Genomes.</title>
        <authorList>
            <person name="Rounsley S."/>
            <person name="Marri P.R."/>
            <person name="Yu Y."/>
            <person name="He R."/>
            <person name="Sisneros N."/>
            <person name="Goicoechea J.L."/>
            <person name="Lee S.J."/>
            <person name="Angelova A."/>
            <person name="Kudrna D."/>
            <person name="Luo M."/>
            <person name="Affourtit J."/>
            <person name="Desany B."/>
            <person name="Knight J."/>
            <person name="Niazi F."/>
            <person name="Egholm M."/>
            <person name="Wing R.A."/>
        </authorList>
    </citation>
    <scope>NUCLEOTIDE SEQUENCE [LARGE SCALE GENOMIC DNA]</scope>
    <source>
        <strain evidence="1">cv. IRGC 105608</strain>
    </source>
</reference>
<dbReference type="EnsemblPlants" id="OBART07G08330.1">
    <property type="protein sequence ID" value="OBART07G08330.1"/>
    <property type="gene ID" value="OBART07G08330"/>
</dbReference>
<dbReference type="STRING" id="65489.A0A0D3GP06"/>
<dbReference type="PANTHER" id="PTHR33528:SF14">
    <property type="entry name" value="SOLUTE CARRIER FAMILY 35 MEMBER A4"/>
    <property type="match status" value="1"/>
</dbReference>
<evidence type="ECO:0000313" key="2">
    <source>
        <dbReference type="Proteomes" id="UP000026960"/>
    </source>
</evidence>
<dbReference type="InterPro" id="IPR027854">
    <property type="entry name" value="STMP1"/>
</dbReference>
<dbReference type="PaxDb" id="65489-OBART07G08330.1"/>
<dbReference type="eggNOG" id="ENOG502S7CV">
    <property type="taxonomic scope" value="Eukaryota"/>
</dbReference>
<sequence>MGFFRTSFTLMFGMGCGVYVAQNYDVPNVKKLFNTYMFLAKHIEETYRKPKRDD</sequence>
<dbReference type="Gramene" id="OBART07G08330.1">
    <property type="protein sequence ID" value="OBART07G08330.1"/>
    <property type="gene ID" value="OBART07G08330"/>
</dbReference>
<keyword evidence="2" id="KW-1185">Reference proteome</keyword>
<dbReference type="PANTHER" id="PTHR33528">
    <property type="entry name" value="OS07G0239500 PROTEIN"/>
    <property type="match status" value="1"/>
</dbReference>
<accession>A0A0D3GP06</accession>
<name>A0A0D3GP06_9ORYZ</name>
<evidence type="ECO:0000313" key="1">
    <source>
        <dbReference type="EnsemblPlants" id="OBART07G08330.1"/>
    </source>
</evidence>
<dbReference type="AlphaFoldDB" id="A0A0D3GP06"/>
<dbReference type="PROSITE" id="PS51257">
    <property type="entry name" value="PROKAR_LIPOPROTEIN"/>
    <property type="match status" value="1"/>
</dbReference>
<dbReference type="HOGENOM" id="CLU_193426_1_0_1"/>
<dbReference type="Pfam" id="PF15054">
    <property type="entry name" value="DUF4535"/>
    <property type="match status" value="1"/>
</dbReference>
<dbReference type="Proteomes" id="UP000026960">
    <property type="component" value="Chromosome 7"/>
</dbReference>